<evidence type="ECO:0000256" key="2">
    <source>
        <dbReference type="ARBA" id="ARBA00008445"/>
    </source>
</evidence>
<dbReference type="Pfam" id="PF03840">
    <property type="entry name" value="SecG"/>
    <property type="match status" value="1"/>
</dbReference>
<keyword evidence="4 10" id="KW-1003">Cell membrane</keyword>
<reference evidence="12 13" key="1">
    <citation type="submission" date="2008-05" db="EMBL/GenBank/DDBJ databases">
        <title>Complete sequence of chromosome of Geobacter lovleyi SZ.</title>
        <authorList>
            <consortium name="US DOE Joint Genome Institute"/>
            <person name="Lucas S."/>
            <person name="Copeland A."/>
            <person name="Lapidus A."/>
            <person name="Glavina del Rio T."/>
            <person name="Dalin E."/>
            <person name="Tice H."/>
            <person name="Bruce D."/>
            <person name="Goodwin L."/>
            <person name="Pitluck S."/>
            <person name="Chertkov O."/>
            <person name="Meincke L."/>
            <person name="Brettin T."/>
            <person name="Detter J.C."/>
            <person name="Han C."/>
            <person name="Tapia R."/>
            <person name="Kuske C.R."/>
            <person name="Schmutz J."/>
            <person name="Larimer F."/>
            <person name="Land M."/>
            <person name="Hauser L."/>
            <person name="Kyrpides N."/>
            <person name="Mikhailova N."/>
            <person name="Sung Y."/>
            <person name="Fletcher K.E."/>
            <person name="Ritalahti K.M."/>
            <person name="Loeffler F.E."/>
            <person name="Richardson P."/>
        </authorList>
    </citation>
    <scope>NUCLEOTIDE SEQUENCE [LARGE SCALE GENOMIC DNA]</scope>
    <source>
        <strain evidence="13">ATCC BAA-1151 / DSM 17278 / SZ</strain>
    </source>
</reference>
<dbReference type="GO" id="GO:0009306">
    <property type="term" value="P:protein secretion"/>
    <property type="evidence" value="ECO:0007669"/>
    <property type="project" value="UniProtKB-UniRule"/>
</dbReference>
<evidence type="ECO:0000313" key="13">
    <source>
        <dbReference type="Proteomes" id="UP000002420"/>
    </source>
</evidence>
<dbReference type="NCBIfam" id="TIGR00810">
    <property type="entry name" value="secG"/>
    <property type="match status" value="1"/>
</dbReference>
<proteinExistence type="inferred from homology"/>
<evidence type="ECO:0000256" key="4">
    <source>
        <dbReference type="ARBA" id="ARBA00022475"/>
    </source>
</evidence>
<evidence type="ECO:0000256" key="9">
    <source>
        <dbReference type="ARBA" id="ARBA00023136"/>
    </source>
</evidence>
<feature type="compositionally biased region" description="Pro residues" evidence="11">
    <location>
        <begin position="93"/>
        <end position="104"/>
    </location>
</feature>
<dbReference type="GO" id="GO:0015450">
    <property type="term" value="F:protein-transporting ATPase activity"/>
    <property type="evidence" value="ECO:0007669"/>
    <property type="project" value="UniProtKB-UniRule"/>
</dbReference>
<dbReference type="KEGG" id="glo:Glov_1619"/>
<dbReference type="GO" id="GO:0043952">
    <property type="term" value="P:protein transport by the Sec complex"/>
    <property type="evidence" value="ECO:0007669"/>
    <property type="project" value="TreeGrafter"/>
</dbReference>
<comment type="caution">
    <text evidence="10">Lacks conserved residue(s) required for the propagation of feature annotation.</text>
</comment>
<accession>B3E9Q9</accession>
<feature type="region of interest" description="Disordered" evidence="11">
    <location>
        <begin position="83"/>
        <end position="112"/>
    </location>
</feature>
<evidence type="ECO:0000313" key="12">
    <source>
        <dbReference type="EMBL" id="ACD95335.1"/>
    </source>
</evidence>
<dbReference type="STRING" id="398767.Glov_1619"/>
<keyword evidence="3 10" id="KW-0813">Transport</keyword>
<dbReference type="eggNOG" id="COG1314">
    <property type="taxonomic scope" value="Bacteria"/>
</dbReference>
<evidence type="ECO:0000256" key="11">
    <source>
        <dbReference type="SAM" id="MobiDB-lite"/>
    </source>
</evidence>
<dbReference type="EMBL" id="CP001089">
    <property type="protein sequence ID" value="ACD95335.1"/>
    <property type="molecule type" value="Genomic_DNA"/>
</dbReference>
<dbReference type="PANTHER" id="PTHR34182">
    <property type="entry name" value="PROTEIN-EXPORT MEMBRANE PROTEIN SECG"/>
    <property type="match status" value="1"/>
</dbReference>
<gene>
    <name evidence="12" type="ordered locus">Glov_1619</name>
</gene>
<dbReference type="InterPro" id="IPR004692">
    <property type="entry name" value="SecG"/>
</dbReference>
<dbReference type="AlphaFoldDB" id="B3E9Q9"/>
<protein>
    <recommendedName>
        <fullName evidence="10">Protein-export membrane protein SecG</fullName>
    </recommendedName>
</protein>
<dbReference type="PRINTS" id="PR01651">
    <property type="entry name" value="SECGEXPORT"/>
</dbReference>
<dbReference type="HOGENOM" id="CLU_094156_2_2_7"/>
<dbReference type="GO" id="GO:0065002">
    <property type="term" value="P:intracellular protein transmembrane transport"/>
    <property type="evidence" value="ECO:0007669"/>
    <property type="project" value="TreeGrafter"/>
</dbReference>
<dbReference type="GO" id="GO:0005886">
    <property type="term" value="C:plasma membrane"/>
    <property type="evidence" value="ECO:0007669"/>
    <property type="project" value="UniProtKB-SubCell"/>
</dbReference>
<keyword evidence="7 10" id="KW-1133">Transmembrane helix</keyword>
<evidence type="ECO:0000256" key="1">
    <source>
        <dbReference type="ARBA" id="ARBA00004651"/>
    </source>
</evidence>
<evidence type="ECO:0000256" key="6">
    <source>
        <dbReference type="ARBA" id="ARBA00022927"/>
    </source>
</evidence>
<comment type="function">
    <text evidence="10">Involved in protein export. Participates in an early event of protein translocation.</text>
</comment>
<dbReference type="PANTHER" id="PTHR34182:SF1">
    <property type="entry name" value="PROTEIN-EXPORT MEMBRANE PROTEIN SECG"/>
    <property type="match status" value="1"/>
</dbReference>
<dbReference type="Proteomes" id="UP000002420">
    <property type="component" value="Chromosome"/>
</dbReference>
<keyword evidence="8 10" id="KW-0811">Translocation</keyword>
<keyword evidence="5 10" id="KW-0812">Transmembrane</keyword>
<dbReference type="RefSeq" id="WP_012469677.1">
    <property type="nucleotide sequence ID" value="NC_010814.1"/>
</dbReference>
<evidence type="ECO:0000256" key="5">
    <source>
        <dbReference type="ARBA" id="ARBA00022692"/>
    </source>
</evidence>
<dbReference type="OrthoDB" id="121323at2"/>
<comment type="similarity">
    <text evidence="2 10">Belongs to the SecG family.</text>
</comment>
<evidence type="ECO:0000256" key="3">
    <source>
        <dbReference type="ARBA" id="ARBA00022448"/>
    </source>
</evidence>
<sequence length="112" mass="11128">MTTLIAILHVLISLFIIGVVLLQSGKGAEMGASFGSGGSQSVFGAGGGGNFMTKLTTAAAIIFMLTSLTLAYLSGHMPASSIMSGKQAQKPAPASPVKPMPAAPAAPVSPVK</sequence>
<evidence type="ECO:0000256" key="7">
    <source>
        <dbReference type="ARBA" id="ARBA00022989"/>
    </source>
</evidence>
<comment type="subcellular location">
    <subcellularLocation>
        <location evidence="1 10">Cell membrane</location>
        <topology evidence="1 10">Multi-pass membrane protein</topology>
    </subcellularLocation>
</comment>
<keyword evidence="9 10" id="KW-0472">Membrane</keyword>
<feature type="transmembrane region" description="Helical" evidence="10">
    <location>
        <begin position="51"/>
        <end position="73"/>
    </location>
</feature>
<keyword evidence="6 10" id="KW-0653">Protein transport</keyword>
<organism evidence="12 13">
    <name type="scientific">Trichlorobacter lovleyi (strain ATCC BAA-1151 / DSM 17278 / SZ)</name>
    <name type="common">Geobacter lovleyi</name>
    <dbReference type="NCBI Taxonomy" id="398767"/>
    <lineage>
        <taxon>Bacteria</taxon>
        <taxon>Pseudomonadati</taxon>
        <taxon>Thermodesulfobacteriota</taxon>
        <taxon>Desulfuromonadia</taxon>
        <taxon>Geobacterales</taxon>
        <taxon>Geobacteraceae</taxon>
        <taxon>Trichlorobacter</taxon>
    </lineage>
</organism>
<evidence type="ECO:0000256" key="8">
    <source>
        <dbReference type="ARBA" id="ARBA00023010"/>
    </source>
</evidence>
<name>B3E9Q9_TRIL1</name>
<evidence type="ECO:0000256" key="10">
    <source>
        <dbReference type="RuleBase" id="RU365087"/>
    </source>
</evidence>
<keyword evidence="13" id="KW-1185">Reference proteome</keyword>